<name>A0AAW0LE17_QUESU</name>
<dbReference type="AlphaFoldDB" id="A0AAW0LE17"/>
<keyword evidence="2" id="KW-1185">Reference proteome</keyword>
<dbReference type="EMBL" id="PKMF04000118">
    <property type="protein sequence ID" value="KAK7849056.1"/>
    <property type="molecule type" value="Genomic_DNA"/>
</dbReference>
<dbReference type="Proteomes" id="UP000237347">
    <property type="component" value="Unassembled WGS sequence"/>
</dbReference>
<gene>
    <name evidence="1" type="ORF">CFP56_003763</name>
</gene>
<sequence length="117" mass="13270">MWTFLSTLELKARRWPAKTAPLETLITTPTPDSLETPETAPSKFTTHYISSLFDIWASTVGPWCLVINSSCMACFEFRLFLIDIMNLVLAKQKNAIVKEQFYKVDIPVAVDSQRVLA</sequence>
<reference evidence="1 2" key="1">
    <citation type="journal article" date="2018" name="Sci. Data">
        <title>The draft genome sequence of cork oak.</title>
        <authorList>
            <person name="Ramos A.M."/>
            <person name="Usie A."/>
            <person name="Barbosa P."/>
            <person name="Barros P.M."/>
            <person name="Capote T."/>
            <person name="Chaves I."/>
            <person name="Simoes F."/>
            <person name="Abreu I."/>
            <person name="Carrasquinho I."/>
            <person name="Faro C."/>
            <person name="Guimaraes J.B."/>
            <person name="Mendonca D."/>
            <person name="Nobrega F."/>
            <person name="Rodrigues L."/>
            <person name="Saibo N.J.M."/>
            <person name="Varela M.C."/>
            <person name="Egas C."/>
            <person name="Matos J."/>
            <person name="Miguel C.M."/>
            <person name="Oliveira M.M."/>
            <person name="Ricardo C.P."/>
            <person name="Goncalves S."/>
        </authorList>
    </citation>
    <scope>NUCLEOTIDE SEQUENCE [LARGE SCALE GENOMIC DNA]</scope>
    <source>
        <strain evidence="2">cv. HL8</strain>
    </source>
</reference>
<organism evidence="1 2">
    <name type="scientific">Quercus suber</name>
    <name type="common">Cork oak</name>
    <dbReference type="NCBI Taxonomy" id="58331"/>
    <lineage>
        <taxon>Eukaryota</taxon>
        <taxon>Viridiplantae</taxon>
        <taxon>Streptophyta</taxon>
        <taxon>Embryophyta</taxon>
        <taxon>Tracheophyta</taxon>
        <taxon>Spermatophyta</taxon>
        <taxon>Magnoliopsida</taxon>
        <taxon>eudicotyledons</taxon>
        <taxon>Gunneridae</taxon>
        <taxon>Pentapetalae</taxon>
        <taxon>rosids</taxon>
        <taxon>fabids</taxon>
        <taxon>Fagales</taxon>
        <taxon>Fagaceae</taxon>
        <taxon>Quercus</taxon>
    </lineage>
</organism>
<proteinExistence type="predicted"/>
<protein>
    <submittedName>
        <fullName evidence="1">Uncharacterized protein</fullName>
    </submittedName>
</protein>
<accession>A0AAW0LE17</accession>
<evidence type="ECO:0000313" key="1">
    <source>
        <dbReference type="EMBL" id="KAK7849056.1"/>
    </source>
</evidence>
<evidence type="ECO:0000313" key="2">
    <source>
        <dbReference type="Proteomes" id="UP000237347"/>
    </source>
</evidence>
<comment type="caution">
    <text evidence="1">The sequence shown here is derived from an EMBL/GenBank/DDBJ whole genome shotgun (WGS) entry which is preliminary data.</text>
</comment>